<dbReference type="GO" id="GO:0008131">
    <property type="term" value="F:primary methylamine oxidase activity"/>
    <property type="evidence" value="ECO:0007669"/>
    <property type="project" value="InterPro"/>
</dbReference>
<dbReference type="InterPro" id="IPR036460">
    <property type="entry name" value="Cu_amine_oxidase_C_sf"/>
</dbReference>
<dbReference type="GO" id="GO:0005507">
    <property type="term" value="F:copper ion binding"/>
    <property type="evidence" value="ECO:0007669"/>
    <property type="project" value="InterPro"/>
</dbReference>
<dbReference type="RefSeq" id="XP_013903442.1">
    <property type="nucleotide sequence ID" value="XM_014047988.1"/>
</dbReference>
<feature type="domain" description="Copper amine oxidase catalytic" evidence="1">
    <location>
        <begin position="7"/>
        <end position="36"/>
    </location>
</feature>
<dbReference type="AlphaFoldDB" id="A0A0D2K1D1"/>
<proteinExistence type="predicted"/>
<evidence type="ECO:0000259" key="1">
    <source>
        <dbReference type="Pfam" id="PF01179"/>
    </source>
</evidence>
<dbReference type="KEGG" id="mng:MNEG_3534"/>
<dbReference type="SUPFAM" id="SSF49998">
    <property type="entry name" value="Amine oxidase catalytic domain"/>
    <property type="match status" value="1"/>
</dbReference>
<dbReference type="InterPro" id="IPR015798">
    <property type="entry name" value="Cu_amine_oxidase_C"/>
</dbReference>
<dbReference type="EMBL" id="KK100667">
    <property type="protein sequence ID" value="KIZ04423.1"/>
    <property type="molecule type" value="Genomic_DNA"/>
</dbReference>
<evidence type="ECO:0000313" key="3">
    <source>
        <dbReference type="Proteomes" id="UP000054498"/>
    </source>
</evidence>
<reference evidence="2 3" key="1">
    <citation type="journal article" date="2013" name="BMC Genomics">
        <title>Reconstruction of the lipid metabolism for the microalga Monoraphidium neglectum from its genome sequence reveals characteristics suitable for biofuel production.</title>
        <authorList>
            <person name="Bogen C."/>
            <person name="Al-Dilaimi A."/>
            <person name="Albersmeier A."/>
            <person name="Wichmann J."/>
            <person name="Grundmann M."/>
            <person name="Rupp O."/>
            <person name="Lauersen K.J."/>
            <person name="Blifernez-Klassen O."/>
            <person name="Kalinowski J."/>
            <person name="Goesmann A."/>
            <person name="Mussgnug J.H."/>
            <person name="Kruse O."/>
        </authorList>
    </citation>
    <scope>NUCLEOTIDE SEQUENCE [LARGE SCALE GENOMIC DNA]</scope>
    <source>
        <strain evidence="2 3">SAG 48.87</strain>
    </source>
</reference>
<keyword evidence="3" id="KW-1185">Reference proteome</keyword>
<dbReference type="GO" id="GO:0048038">
    <property type="term" value="F:quinone binding"/>
    <property type="evidence" value="ECO:0007669"/>
    <property type="project" value="InterPro"/>
</dbReference>
<dbReference type="Pfam" id="PF01179">
    <property type="entry name" value="Cu_amine_oxid"/>
    <property type="match status" value="1"/>
</dbReference>
<evidence type="ECO:0000313" key="2">
    <source>
        <dbReference type="EMBL" id="KIZ04423.1"/>
    </source>
</evidence>
<accession>A0A0D2K1D1</accession>
<name>A0A0D2K1D1_9CHLO</name>
<dbReference type="OrthoDB" id="5379943at2759"/>
<dbReference type="Gene3D" id="2.70.98.20">
    <property type="entry name" value="Copper amine oxidase, catalytic domain"/>
    <property type="match status" value="1"/>
</dbReference>
<sequence length="81" mass="8113">MTSSPQVRVEDFPVMPCEVTGFHIKPFGFFSGNPSVDIPPGPNKASTLAGKSTCCAHANGAANGTVNGTVNGAVNGANGHA</sequence>
<dbReference type="STRING" id="145388.A0A0D2K1D1"/>
<dbReference type="GeneID" id="25736412"/>
<dbReference type="Proteomes" id="UP000054498">
    <property type="component" value="Unassembled WGS sequence"/>
</dbReference>
<gene>
    <name evidence="2" type="ORF">MNEG_3534</name>
</gene>
<protein>
    <recommendedName>
        <fullName evidence="1">Copper amine oxidase catalytic domain-containing protein</fullName>
    </recommendedName>
</protein>
<dbReference type="GO" id="GO:0009308">
    <property type="term" value="P:amine metabolic process"/>
    <property type="evidence" value="ECO:0007669"/>
    <property type="project" value="InterPro"/>
</dbReference>
<organism evidence="2 3">
    <name type="scientific">Monoraphidium neglectum</name>
    <dbReference type="NCBI Taxonomy" id="145388"/>
    <lineage>
        <taxon>Eukaryota</taxon>
        <taxon>Viridiplantae</taxon>
        <taxon>Chlorophyta</taxon>
        <taxon>core chlorophytes</taxon>
        <taxon>Chlorophyceae</taxon>
        <taxon>CS clade</taxon>
        <taxon>Sphaeropleales</taxon>
        <taxon>Selenastraceae</taxon>
        <taxon>Monoraphidium</taxon>
    </lineage>
</organism>